<evidence type="ECO:0000313" key="2">
    <source>
        <dbReference type="Proteomes" id="UP000006772"/>
    </source>
</evidence>
<comment type="caution">
    <text evidence="1">The sequence shown here is derived from an EMBL/GenBank/DDBJ whole genome shotgun (WGS) entry which is preliminary data.</text>
</comment>
<reference evidence="1 2" key="1">
    <citation type="journal article" date="2013" name="Front. Microbiol.">
        <title>The genome of the endophytic bacterium H. frisingense GSF30(T) identifies diverse strategies in the Herbaspirillum genus to interact with plants.</title>
        <authorList>
            <person name="Straub D."/>
            <person name="Rothballer M."/>
            <person name="Hartmann A."/>
            <person name="Ludewig U."/>
        </authorList>
    </citation>
    <scope>NUCLEOTIDE SEQUENCE [LARGE SCALE GENOMIC DNA]</scope>
    <source>
        <strain evidence="1 2">GSF30</strain>
    </source>
</reference>
<evidence type="ECO:0000313" key="1">
    <source>
        <dbReference type="EMBL" id="EOA02301.1"/>
    </source>
</evidence>
<dbReference type="AlphaFoldDB" id="A0AAI9N1E5"/>
<dbReference type="Proteomes" id="UP000006772">
    <property type="component" value="Unassembled WGS sequence"/>
</dbReference>
<accession>A0AAI9N1E5</accession>
<name>A0AAI9N1E5_9BURK</name>
<gene>
    <name evidence="1" type="ORF">HFRIS_023252</name>
</gene>
<organism evidence="1 2">
    <name type="scientific">Herbaspirillum frisingense GSF30</name>
    <dbReference type="NCBI Taxonomy" id="864073"/>
    <lineage>
        <taxon>Bacteria</taxon>
        <taxon>Pseudomonadati</taxon>
        <taxon>Pseudomonadota</taxon>
        <taxon>Betaproteobacteria</taxon>
        <taxon>Burkholderiales</taxon>
        <taxon>Oxalobacteraceae</taxon>
        <taxon>Herbaspirillum</taxon>
    </lineage>
</organism>
<protein>
    <submittedName>
        <fullName evidence="1">Uncharacterized protein</fullName>
    </submittedName>
</protein>
<sequence length="72" mass="8037">MEASEGVVVADRLSALVVVDGLVRNTFKIVSMRLRCALVAFFISENHRRFSFFNMAHSVLDFAGLNTWTASD</sequence>
<dbReference type="EMBL" id="AEEC02000055">
    <property type="protein sequence ID" value="EOA02301.1"/>
    <property type="molecule type" value="Genomic_DNA"/>
</dbReference>
<proteinExistence type="predicted"/>